<sequence length="262" mass="30547">MRLRGRKNIRESLESQPELVILEPQQWRGRWHEFFGNDRPIHVELGMGKGQFISRMSGNNPGINYIGMDIFDELIRRGSEKARAVWREKGEDKVPNLALVRGNVEYLELMFEPGELNRVYLNFSDPWPKSKHARRRLTHPRFLEKYKQVLDEEGEIHFKTDSLTLFEFSLNSFSDTGLQMKNISLDLHRNGLREDLVMTEYETKFHKQGMPIYRLEAAIGEKAIERNRQRIAQELEEQARRGGAKEPAPGSEENRPAESDPA</sequence>
<comment type="function">
    <text evidence="2 7">Catalyzes the formation of N(7)-methylguanine at position 46 (m7G46) in tRNA.</text>
</comment>
<dbReference type="InterPro" id="IPR003358">
    <property type="entry name" value="tRNA_(Gua-N-7)_MeTrfase_Trmb"/>
</dbReference>
<comment type="catalytic activity">
    <reaction evidence="1 7">
        <text>guanosine(46) in tRNA + S-adenosyl-L-methionine = N(7)-methylguanosine(46) in tRNA + S-adenosyl-L-homocysteine</text>
        <dbReference type="Rhea" id="RHEA:42708"/>
        <dbReference type="Rhea" id="RHEA-COMP:10188"/>
        <dbReference type="Rhea" id="RHEA-COMP:10189"/>
        <dbReference type="ChEBI" id="CHEBI:57856"/>
        <dbReference type="ChEBI" id="CHEBI:59789"/>
        <dbReference type="ChEBI" id="CHEBI:74269"/>
        <dbReference type="ChEBI" id="CHEBI:74480"/>
        <dbReference type="EC" id="2.1.1.33"/>
    </reaction>
</comment>
<evidence type="ECO:0000256" key="3">
    <source>
        <dbReference type="ARBA" id="ARBA00022603"/>
    </source>
</evidence>
<feature type="binding site" evidence="7">
    <location>
        <position position="44"/>
    </location>
    <ligand>
        <name>S-adenosyl-L-methionine</name>
        <dbReference type="ChEBI" id="CHEBI:59789"/>
    </ligand>
</feature>
<accession>A0A3G3JZF7</accession>
<feature type="compositionally biased region" description="Basic and acidic residues" evidence="8">
    <location>
        <begin position="252"/>
        <end position="262"/>
    </location>
</feature>
<dbReference type="Gene3D" id="3.40.50.150">
    <property type="entry name" value="Vaccinia Virus protein VP39"/>
    <property type="match status" value="1"/>
</dbReference>
<dbReference type="AlphaFoldDB" id="A0A3G3JZF7"/>
<evidence type="ECO:0000256" key="8">
    <source>
        <dbReference type="SAM" id="MobiDB-lite"/>
    </source>
</evidence>
<dbReference type="InterPro" id="IPR055361">
    <property type="entry name" value="tRNA_methyltr_TrmB_bact"/>
</dbReference>
<evidence type="ECO:0000256" key="1">
    <source>
        <dbReference type="ARBA" id="ARBA00000142"/>
    </source>
</evidence>
<keyword evidence="10" id="KW-1185">Reference proteome</keyword>
<dbReference type="EC" id="2.1.1.33" evidence="7"/>
<feature type="binding site" evidence="7">
    <location>
        <begin position="199"/>
        <end position="202"/>
    </location>
    <ligand>
        <name>substrate</name>
    </ligand>
</feature>
<feature type="compositionally biased region" description="Basic and acidic residues" evidence="8">
    <location>
        <begin position="229"/>
        <end position="244"/>
    </location>
</feature>
<proteinExistence type="inferred from homology"/>
<dbReference type="PANTHER" id="PTHR23417:SF14">
    <property type="entry name" value="PENTACOTRIPEPTIDE-REPEAT REGION OF PRORP DOMAIN-CONTAINING PROTEIN"/>
    <property type="match status" value="1"/>
</dbReference>
<dbReference type="UniPathway" id="UPA00989"/>
<evidence type="ECO:0000256" key="2">
    <source>
        <dbReference type="ARBA" id="ARBA00003015"/>
    </source>
</evidence>
<dbReference type="GO" id="GO:0043527">
    <property type="term" value="C:tRNA methyltransferase complex"/>
    <property type="evidence" value="ECO:0007669"/>
    <property type="project" value="TreeGrafter"/>
</dbReference>
<dbReference type="Proteomes" id="UP000269097">
    <property type="component" value="Chromosome"/>
</dbReference>
<reference evidence="9 10" key="1">
    <citation type="submission" date="2018-10" db="EMBL/GenBank/DDBJ databases">
        <title>Genome Sequence of Cohnella sp.</title>
        <authorList>
            <person name="Srinivasan S."/>
            <person name="Kim M.K."/>
        </authorList>
    </citation>
    <scope>NUCLEOTIDE SEQUENCE [LARGE SCALE GENOMIC DNA]</scope>
    <source>
        <strain evidence="9 10">18JY8-7</strain>
    </source>
</reference>
<dbReference type="PANTHER" id="PTHR23417">
    <property type="entry name" value="3-DEOXY-D-MANNO-OCTULOSONIC-ACID TRANSFERASE/TRNA GUANINE-N 7 - -METHYLTRANSFERASE"/>
    <property type="match status" value="1"/>
</dbReference>
<evidence type="ECO:0000256" key="6">
    <source>
        <dbReference type="ARBA" id="ARBA00022694"/>
    </source>
</evidence>
<dbReference type="EMBL" id="CP033433">
    <property type="protein sequence ID" value="AYQ73645.1"/>
    <property type="molecule type" value="Genomic_DNA"/>
</dbReference>
<gene>
    <name evidence="7 9" type="primary">trmB</name>
    <name evidence="9" type="ORF">EAV92_14275</name>
</gene>
<comment type="caution">
    <text evidence="7">Lacks conserved residue(s) required for the propagation of feature annotation.</text>
</comment>
<dbReference type="GO" id="GO:0008176">
    <property type="term" value="F:tRNA (guanine(46)-N7)-methyltransferase activity"/>
    <property type="evidence" value="ECO:0007669"/>
    <property type="project" value="UniProtKB-UniRule"/>
</dbReference>
<dbReference type="SUPFAM" id="SSF53335">
    <property type="entry name" value="S-adenosyl-L-methionine-dependent methyltransferases"/>
    <property type="match status" value="1"/>
</dbReference>
<feature type="binding site" evidence="7">
    <location>
        <position position="129"/>
    </location>
    <ligand>
        <name>substrate</name>
    </ligand>
</feature>
<keyword evidence="4 7" id="KW-0808">Transferase</keyword>
<dbReference type="NCBIfam" id="NF001080">
    <property type="entry name" value="PRK00121.2-2"/>
    <property type="match status" value="1"/>
</dbReference>
<protein>
    <recommendedName>
        <fullName evidence="7">tRNA (guanine-N(7)-)-methyltransferase</fullName>
        <ecNumber evidence="7">2.1.1.33</ecNumber>
    </recommendedName>
    <alternativeName>
        <fullName evidence="7">tRNA (guanine(46)-N(7))-methyltransferase</fullName>
    </alternativeName>
    <alternativeName>
        <fullName evidence="7">tRNA(m7G46)-methyltransferase</fullName>
    </alternativeName>
</protein>
<name>A0A3G3JZF7_9BACL</name>
<dbReference type="InterPro" id="IPR029063">
    <property type="entry name" value="SAM-dependent_MTases_sf"/>
</dbReference>
<keyword evidence="3 7" id="KW-0489">Methyltransferase</keyword>
<feature type="binding site" evidence="7">
    <location>
        <position position="125"/>
    </location>
    <ligand>
        <name>S-adenosyl-L-methionine</name>
        <dbReference type="ChEBI" id="CHEBI:59789"/>
    </ligand>
</feature>
<comment type="pathway">
    <text evidence="7">tRNA modification; N(7)-methylguanine-tRNA biosynthesis.</text>
</comment>
<dbReference type="KEGG" id="coh:EAV92_14275"/>
<dbReference type="RefSeq" id="WP_123041729.1">
    <property type="nucleotide sequence ID" value="NZ_CP033433.1"/>
</dbReference>
<keyword evidence="6 7" id="KW-0819">tRNA processing</keyword>
<evidence type="ECO:0000313" key="10">
    <source>
        <dbReference type="Proteomes" id="UP000269097"/>
    </source>
</evidence>
<evidence type="ECO:0000256" key="4">
    <source>
        <dbReference type="ARBA" id="ARBA00022679"/>
    </source>
</evidence>
<evidence type="ECO:0000256" key="5">
    <source>
        <dbReference type="ARBA" id="ARBA00022691"/>
    </source>
</evidence>
<organism evidence="9 10">
    <name type="scientific">Cohnella candidum</name>
    <dbReference type="NCBI Taxonomy" id="2674991"/>
    <lineage>
        <taxon>Bacteria</taxon>
        <taxon>Bacillati</taxon>
        <taxon>Bacillota</taxon>
        <taxon>Bacilli</taxon>
        <taxon>Bacillales</taxon>
        <taxon>Paenibacillaceae</taxon>
        <taxon>Cohnella</taxon>
    </lineage>
</organism>
<evidence type="ECO:0000313" key="9">
    <source>
        <dbReference type="EMBL" id="AYQ73645.1"/>
    </source>
</evidence>
<feature type="binding site" evidence="7">
    <location>
        <position position="103"/>
    </location>
    <ligand>
        <name>S-adenosyl-L-methionine</name>
        <dbReference type="ChEBI" id="CHEBI:59789"/>
    </ligand>
</feature>
<dbReference type="NCBIfam" id="TIGR00091">
    <property type="entry name" value="tRNA (guanosine(46)-N7)-methyltransferase TrmB"/>
    <property type="match status" value="1"/>
</dbReference>
<evidence type="ECO:0000256" key="7">
    <source>
        <dbReference type="HAMAP-Rule" id="MF_01057"/>
    </source>
</evidence>
<dbReference type="Pfam" id="PF02390">
    <property type="entry name" value="Methyltransf_4"/>
    <property type="match status" value="1"/>
</dbReference>
<dbReference type="PROSITE" id="PS51625">
    <property type="entry name" value="SAM_MT_TRMB"/>
    <property type="match status" value="1"/>
</dbReference>
<feature type="binding site" evidence="7">
    <location>
        <position position="161"/>
    </location>
    <ligand>
        <name>substrate</name>
    </ligand>
</feature>
<dbReference type="CDD" id="cd02440">
    <property type="entry name" value="AdoMet_MTases"/>
    <property type="match status" value="1"/>
</dbReference>
<feature type="binding site" evidence="7">
    <location>
        <position position="69"/>
    </location>
    <ligand>
        <name>S-adenosyl-L-methionine</name>
        <dbReference type="ChEBI" id="CHEBI:59789"/>
    </ligand>
</feature>
<dbReference type="HAMAP" id="MF_01057">
    <property type="entry name" value="tRNA_methyltr_TrmB"/>
    <property type="match status" value="1"/>
</dbReference>
<comment type="similarity">
    <text evidence="7">Belongs to the class I-like SAM-binding methyltransferase superfamily. TrmB family.</text>
</comment>
<feature type="region of interest" description="Disordered" evidence="8">
    <location>
        <begin position="229"/>
        <end position="262"/>
    </location>
</feature>
<keyword evidence="5 7" id="KW-0949">S-adenosyl-L-methionine</keyword>